<dbReference type="Proteomes" id="UP000199698">
    <property type="component" value="Unassembled WGS sequence"/>
</dbReference>
<dbReference type="Pfam" id="PF01636">
    <property type="entry name" value="APH"/>
    <property type="match status" value="1"/>
</dbReference>
<keyword evidence="2 11" id="KW-0723">Serine/threonine-protein kinase</keyword>
<feature type="domain" description="Aminoglycoside phosphotransferase" evidence="12">
    <location>
        <begin position="36"/>
        <end position="264"/>
    </location>
</feature>
<dbReference type="GO" id="GO:0004674">
    <property type="term" value="F:protein serine/threonine kinase activity"/>
    <property type="evidence" value="ECO:0007669"/>
    <property type="project" value="UniProtKB-UniRule"/>
</dbReference>
<reference evidence="14" key="1">
    <citation type="submission" date="2016-08" db="EMBL/GenBank/DDBJ databases">
        <authorList>
            <person name="Varghese N."/>
            <person name="Submissions Spin"/>
        </authorList>
    </citation>
    <scope>NUCLEOTIDE SEQUENCE [LARGE SCALE GENOMIC DNA]</scope>
    <source>
        <strain evidence="14">R-53144</strain>
    </source>
</reference>
<comment type="cofactor">
    <cofactor evidence="11">
        <name>Mg(2+)</name>
        <dbReference type="ChEBI" id="CHEBI:18420"/>
    </cofactor>
</comment>
<evidence type="ECO:0000256" key="2">
    <source>
        <dbReference type="ARBA" id="ARBA00022527"/>
    </source>
</evidence>
<evidence type="ECO:0000259" key="12">
    <source>
        <dbReference type="Pfam" id="PF01636"/>
    </source>
</evidence>
<proteinExistence type="inferred from homology"/>
<feature type="active site" description="Proton acceptor" evidence="11">
    <location>
        <position position="205"/>
    </location>
</feature>
<protein>
    <recommendedName>
        <fullName evidence="11">Stress response kinase A</fullName>
        <ecNumber evidence="11">2.7.11.1</ecNumber>
    </recommendedName>
    <alternativeName>
        <fullName evidence="11">Serine/threonine-protein kinase SrkA</fullName>
    </alternativeName>
</protein>
<comment type="subcellular location">
    <subcellularLocation>
        <location evidence="11">Cytoplasm</location>
    </subcellularLocation>
</comment>
<dbReference type="EMBL" id="FMBA01000015">
    <property type="protein sequence ID" value="SCB99564.1"/>
    <property type="molecule type" value="Genomic_DNA"/>
</dbReference>
<organism evidence="13 14">
    <name type="scientific">Gilliamella intestini</name>
    <dbReference type="NCBI Taxonomy" id="1798183"/>
    <lineage>
        <taxon>Bacteria</taxon>
        <taxon>Pseudomonadati</taxon>
        <taxon>Pseudomonadota</taxon>
        <taxon>Gammaproteobacteria</taxon>
        <taxon>Orbales</taxon>
        <taxon>Orbaceae</taxon>
        <taxon>Gilliamella</taxon>
    </lineage>
</organism>
<feature type="active site" evidence="11">
    <location>
        <position position="221"/>
    </location>
</feature>
<evidence type="ECO:0000256" key="11">
    <source>
        <dbReference type="HAMAP-Rule" id="MF_01497"/>
    </source>
</evidence>
<feature type="site" description="ATP" evidence="11">
    <location>
        <position position="40"/>
    </location>
</feature>
<gene>
    <name evidence="11" type="primary">srkA</name>
    <name evidence="13" type="ORF">GA0061080_101515</name>
</gene>
<comment type="similarity">
    <text evidence="11">Belongs to the SrkA/RdoA protein kinase family.</text>
</comment>
<evidence type="ECO:0000256" key="7">
    <source>
        <dbReference type="ARBA" id="ARBA00022777"/>
    </source>
</evidence>
<dbReference type="HAMAP" id="MF_01497">
    <property type="entry name" value="SrkA_kinase"/>
    <property type="match status" value="1"/>
</dbReference>
<sequence length="332" mass="39163">MKPVIDHADFSFHALSPELIFDSLLSIGIRIDSGLTALNSYENRVYQFHDEDRIRYVAKFYRPCRWSNEQIIEEHQFTKQLVDAEIPAVAPLTINNTTLHEHEGYRFSLFPSVGGRQYEVDNLEQMESVAMLLGRIHQLGAKKPFLHRPTIGLEQYLYQPQEIILSCHFIPQKVQSDLKTILAQLIKTVEHYWHNDWQPIRLHADCHAGNILWRDGATFVDFDDARNGPAIQDLWMLLYGNQQEQRLQLDMLIEMYQEFFDFDSQQLRLIEPLRAMRMIHHLAWVIARWQDPAFPIAFPWITDEDFWRQQLSEFKQQIEAIKAPSIKLMSIM</sequence>
<keyword evidence="4 11" id="KW-0808">Transferase</keyword>
<dbReference type="Gene3D" id="1.20.1270.170">
    <property type="match status" value="1"/>
</dbReference>
<evidence type="ECO:0000313" key="13">
    <source>
        <dbReference type="EMBL" id="SCB99564.1"/>
    </source>
</evidence>
<dbReference type="Gene3D" id="3.30.200.70">
    <property type="match status" value="1"/>
</dbReference>
<dbReference type="EC" id="2.7.11.1" evidence="11"/>
<keyword evidence="6 11" id="KW-0547">Nucleotide-binding</keyword>
<feature type="binding site" evidence="11">
    <location>
        <position position="221"/>
    </location>
    <ligand>
        <name>Mg(2+)</name>
        <dbReference type="ChEBI" id="CHEBI:18420"/>
    </ligand>
</feature>
<evidence type="ECO:0000256" key="6">
    <source>
        <dbReference type="ARBA" id="ARBA00022741"/>
    </source>
</evidence>
<dbReference type="InterPro" id="IPR032882">
    <property type="entry name" value="SrkA/RdoA"/>
</dbReference>
<dbReference type="PANTHER" id="PTHR39573:SF1">
    <property type="entry name" value="STRESS RESPONSE KINASE A"/>
    <property type="match status" value="1"/>
</dbReference>
<keyword evidence="3 11" id="KW-0597">Phosphoprotein</keyword>
<evidence type="ECO:0000256" key="3">
    <source>
        <dbReference type="ARBA" id="ARBA00022553"/>
    </source>
</evidence>
<keyword evidence="1 11" id="KW-0963">Cytoplasm</keyword>
<evidence type="ECO:0000256" key="8">
    <source>
        <dbReference type="ARBA" id="ARBA00022840"/>
    </source>
</evidence>
<accession>A0A1C4AYB4</accession>
<evidence type="ECO:0000256" key="5">
    <source>
        <dbReference type="ARBA" id="ARBA00022723"/>
    </source>
</evidence>
<dbReference type="GO" id="GO:0000287">
    <property type="term" value="F:magnesium ion binding"/>
    <property type="evidence" value="ECO:0007669"/>
    <property type="project" value="UniProtKB-UniRule"/>
</dbReference>
<keyword evidence="9 11" id="KW-0460">Magnesium</keyword>
<comment type="catalytic activity">
    <reaction evidence="11">
        <text>L-threonyl-[protein] + ATP = O-phospho-L-threonyl-[protein] + ADP + H(+)</text>
        <dbReference type="Rhea" id="RHEA:46608"/>
        <dbReference type="Rhea" id="RHEA-COMP:11060"/>
        <dbReference type="Rhea" id="RHEA-COMP:11605"/>
        <dbReference type="ChEBI" id="CHEBI:15378"/>
        <dbReference type="ChEBI" id="CHEBI:30013"/>
        <dbReference type="ChEBI" id="CHEBI:30616"/>
        <dbReference type="ChEBI" id="CHEBI:61977"/>
        <dbReference type="ChEBI" id="CHEBI:456216"/>
        <dbReference type="EC" id="2.7.11.1"/>
    </reaction>
</comment>
<keyword evidence="14" id="KW-1185">Reference proteome</keyword>
<dbReference type="AlphaFoldDB" id="A0A1C4AYB4"/>
<name>A0A1C4AYB4_9GAMM</name>
<dbReference type="GO" id="GO:0005737">
    <property type="term" value="C:cytoplasm"/>
    <property type="evidence" value="ECO:0007669"/>
    <property type="project" value="UniProtKB-SubCell"/>
</dbReference>
<feature type="binding site" evidence="11">
    <location>
        <position position="210"/>
    </location>
    <ligand>
        <name>Mg(2+)</name>
        <dbReference type="ChEBI" id="CHEBI:18420"/>
    </ligand>
</feature>
<keyword evidence="10 11" id="KW-0346">Stress response</keyword>
<comment type="function">
    <text evidence="11">A protein kinase that phosphorylates Ser and Thr residues. Probably acts to suppress the effects of stress linked to accumulation of reactive oxygen species. Probably involved in the extracytoplasmic stress response.</text>
</comment>
<comment type="catalytic activity">
    <reaction evidence="11">
        <text>L-seryl-[protein] + ATP = O-phospho-L-seryl-[protein] + ADP + H(+)</text>
        <dbReference type="Rhea" id="RHEA:17989"/>
        <dbReference type="Rhea" id="RHEA-COMP:9863"/>
        <dbReference type="Rhea" id="RHEA-COMP:11604"/>
        <dbReference type="ChEBI" id="CHEBI:15378"/>
        <dbReference type="ChEBI" id="CHEBI:29999"/>
        <dbReference type="ChEBI" id="CHEBI:30616"/>
        <dbReference type="ChEBI" id="CHEBI:83421"/>
        <dbReference type="ChEBI" id="CHEBI:456216"/>
        <dbReference type="EC" id="2.7.11.1"/>
    </reaction>
</comment>
<keyword evidence="8 11" id="KW-0067">ATP-binding</keyword>
<evidence type="ECO:0000256" key="10">
    <source>
        <dbReference type="ARBA" id="ARBA00023016"/>
    </source>
</evidence>
<keyword evidence="7 11" id="KW-0418">Kinase</keyword>
<evidence type="ECO:0000256" key="9">
    <source>
        <dbReference type="ARBA" id="ARBA00022842"/>
    </source>
</evidence>
<dbReference type="SUPFAM" id="SSF56112">
    <property type="entry name" value="Protein kinase-like (PK-like)"/>
    <property type="match status" value="1"/>
</dbReference>
<dbReference type="InterPro" id="IPR002575">
    <property type="entry name" value="Aminoglycoside_PTrfase"/>
</dbReference>
<evidence type="ECO:0000313" key="14">
    <source>
        <dbReference type="Proteomes" id="UP000199698"/>
    </source>
</evidence>
<dbReference type="GO" id="GO:0106310">
    <property type="term" value="F:protein serine kinase activity"/>
    <property type="evidence" value="ECO:0007669"/>
    <property type="project" value="RHEA"/>
</dbReference>
<keyword evidence="5 11" id="KW-0479">Metal-binding</keyword>
<dbReference type="Gene3D" id="1.10.510.10">
    <property type="entry name" value="Transferase(Phosphotransferase) domain 1"/>
    <property type="match status" value="1"/>
</dbReference>
<dbReference type="NCBIfam" id="NF008738">
    <property type="entry name" value="PRK11768.1"/>
    <property type="match status" value="1"/>
</dbReference>
<dbReference type="PANTHER" id="PTHR39573">
    <property type="entry name" value="STRESS RESPONSE KINASE A"/>
    <property type="match status" value="1"/>
</dbReference>
<evidence type="ECO:0000256" key="1">
    <source>
        <dbReference type="ARBA" id="ARBA00022490"/>
    </source>
</evidence>
<dbReference type="InterPro" id="IPR011009">
    <property type="entry name" value="Kinase-like_dom_sf"/>
</dbReference>
<dbReference type="STRING" id="1798183.GA0061080_101515"/>
<dbReference type="GO" id="GO:0005524">
    <property type="term" value="F:ATP binding"/>
    <property type="evidence" value="ECO:0007669"/>
    <property type="project" value="UniProtKB-UniRule"/>
</dbReference>
<evidence type="ECO:0000256" key="4">
    <source>
        <dbReference type="ARBA" id="ARBA00022679"/>
    </source>
</evidence>
<comment type="subunit">
    <text evidence="11">Monomer.</text>
</comment>